<dbReference type="InterPro" id="IPR017211">
    <property type="entry name" value="UCP037465_Znf"/>
</dbReference>
<comment type="caution">
    <text evidence="1">The sequence shown here is derived from an EMBL/GenBank/DDBJ whole genome shotgun (WGS) entry which is preliminary data.</text>
</comment>
<dbReference type="Pfam" id="PF09947">
    <property type="entry name" value="DUF2180"/>
    <property type="match status" value="1"/>
</dbReference>
<dbReference type="EMBL" id="VYUA01000043">
    <property type="protein sequence ID" value="KAB2588689.1"/>
    <property type="molecule type" value="Genomic_DNA"/>
</dbReference>
<gene>
    <name evidence="1" type="ORF">F5983_31010</name>
</gene>
<dbReference type="Proteomes" id="UP000326907">
    <property type="component" value="Unassembled WGS sequence"/>
</dbReference>
<reference evidence="1 2" key="1">
    <citation type="submission" date="2019-09" db="EMBL/GenBank/DDBJ databases">
        <authorList>
            <person name="Liu P."/>
        </authorList>
    </citation>
    <scope>NUCLEOTIDE SEQUENCE [LARGE SCALE GENOMIC DNA]</scope>
    <source>
        <strain evidence="1 2">TRM68085</strain>
    </source>
</reference>
<organism evidence="1 2">
    <name type="scientific">Streptomyces arboris</name>
    <dbReference type="NCBI Taxonomy" id="2600619"/>
    <lineage>
        <taxon>Bacteria</taxon>
        <taxon>Bacillati</taxon>
        <taxon>Actinomycetota</taxon>
        <taxon>Actinomycetes</taxon>
        <taxon>Kitasatosporales</taxon>
        <taxon>Streptomycetaceae</taxon>
        <taxon>Streptomyces</taxon>
    </lineage>
</organism>
<keyword evidence="2" id="KW-1185">Reference proteome</keyword>
<protein>
    <submittedName>
        <fullName evidence="1">DUF2180 family protein</fullName>
    </submittedName>
</protein>
<name>A0A5N5ED46_9ACTN</name>
<sequence length="69" mass="7588">MNCYECRKESGVATSAEAVCQRCGAAVCADHLRVEKQELHQQVGLGKRTQELPARRMLCTFCDGAERSG</sequence>
<accession>A0A5N5ED46</accession>
<dbReference type="AlphaFoldDB" id="A0A5N5ED46"/>
<dbReference type="RefSeq" id="WP_151513232.1">
    <property type="nucleotide sequence ID" value="NZ_JBMVCA010000053.1"/>
</dbReference>
<evidence type="ECO:0000313" key="1">
    <source>
        <dbReference type="EMBL" id="KAB2588689.1"/>
    </source>
</evidence>
<proteinExistence type="predicted"/>
<evidence type="ECO:0000313" key="2">
    <source>
        <dbReference type="Proteomes" id="UP000326907"/>
    </source>
</evidence>